<sequence length="338" mass="35866">MHEVAVVAFPRISPFHLSVPSTVFAARSRSAPTPRYRVTVCTEEPGALATDAGYDLLVARGLDALADAQTVVIPSWLVERAPSDALLTAVRVAHDRGARVVGLCLGSFVVAAAGLVDGREVATHWSAAPELARRHPSATVRSDVLWCDLGDVVTSAGVAAALDCCLHVVRTDHGAAFAADVARALVLAPHRDGSQAQYIPAPVAPTPSADPVEVAMGWATARLDAPLDLDTWAQSVHLSRRTFTRQFRARTGASPSQWLLRQRLVRARVLLESTDAPVEQVAASAGFGSSAALRQHFAREFRTSPRQHRAAFRTAPSMMSVAGPTVGGMRSRSLAAPS</sequence>
<keyword evidence="1" id="KW-0805">Transcription regulation</keyword>
<dbReference type="PANTHER" id="PTHR43130">
    <property type="entry name" value="ARAC-FAMILY TRANSCRIPTIONAL REGULATOR"/>
    <property type="match status" value="1"/>
</dbReference>
<dbReference type="PROSITE" id="PS01124">
    <property type="entry name" value="HTH_ARAC_FAMILY_2"/>
    <property type="match status" value="1"/>
</dbReference>
<dbReference type="EMBL" id="JAUSVB010000003">
    <property type="protein sequence ID" value="MDQ0374359.1"/>
    <property type="molecule type" value="Genomic_DNA"/>
</dbReference>
<evidence type="ECO:0000256" key="1">
    <source>
        <dbReference type="ARBA" id="ARBA00023015"/>
    </source>
</evidence>
<dbReference type="InterPro" id="IPR029062">
    <property type="entry name" value="Class_I_gatase-like"/>
</dbReference>
<dbReference type="Gene3D" id="1.10.10.60">
    <property type="entry name" value="Homeodomain-like"/>
    <property type="match status" value="1"/>
</dbReference>
<accession>A0ABU0EGF0</accession>
<keyword evidence="6" id="KW-1185">Reference proteome</keyword>
<dbReference type="InterPro" id="IPR052158">
    <property type="entry name" value="INH-QAR"/>
</dbReference>
<dbReference type="RefSeq" id="WP_307492968.1">
    <property type="nucleotide sequence ID" value="NZ_JAUSVB010000003.1"/>
</dbReference>
<dbReference type="SUPFAM" id="SSF52317">
    <property type="entry name" value="Class I glutamine amidotransferase-like"/>
    <property type="match status" value="1"/>
</dbReference>
<dbReference type="InterPro" id="IPR018062">
    <property type="entry name" value="HTH_AraC-typ_CS"/>
</dbReference>
<evidence type="ECO:0000256" key="3">
    <source>
        <dbReference type="ARBA" id="ARBA00023163"/>
    </source>
</evidence>
<dbReference type="CDD" id="cd03137">
    <property type="entry name" value="GATase1_AraC_1"/>
    <property type="match status" value="1"/>
</dbReference>
<feature type="domain" description="HTH araC/xylS-type" evidence="4">
    <location>
        <begin position="213"/>
        <end position="311"/>
    </location>
</feature>
<dbReference type="Proteomes" id="UP001239626">
    <property type="component" value="Unassembled WGS sequence"/>
</dbReference>
<dbReference type="InterPro" id="IPR018060">
    <property type="entry name" value="HTH_AraC"/>
</dbReference>
<dbReference type="PROSITE" id="PS00041">
    <property type="entry name" value="HTH_ARAC_FAMILY_1"/>
    <property type="match status" value="1"/>
</dbReference>
<dbReference type="Pfam" id="PF01965">
    <property type="entry name" value="DJ-1_PfpI"/>
    <property type="match status" value="1"/>
</dbReference>
<dbReference type="InterPro" id="IPR002818">
    <property type="entry name" value="DJ-1/PfpI"/>
</dbReference>
<name>A0ABU0EGF0_9CELL</name>
<dbReference type="PANTHER" id="PTHR43130:SF3">
    <property type="entry name" value="HTH-TYPE TRANSCRIPTIONAL REGULATOR RV1931C"/>
    <property type="match status" value="1"/>
</dbReference>
<dbReference type="Gene3D" id="3.40.50.880">
    <property type="match status" value="1"/>
</dbReference>
<comment type="caution">
    <text evidence="5">The sequence shown here is derived from an EMBL/GenBank/DDBJ whole genome shotgun (WGS) entry which is preliminary data.</text>
</comment>
<dbReference type="SMART" id="SM00342">
    <property type="entry name" value="HTH_ARAC"/>
    <property type="match status" value="1"/>
</dbReference>
<proteinExistence type="predicted"/>
<evidence type="ECO:0000259" key="4">
    <source>
        <dbReference type="PROSITE" id="PS01124"/>
    </source>
</evidence>
<organism evidence="5 6">
    <name type="scientific">Cellulomonas humilata</name>
    <dbReference type="NCBI Taxonomy" id="144055"/>
    <lineage>
        <taxon>Bacteria</taxon>
        <taxon>Bacillati</taxon>
        <taxon>Actinomycetota</taxon>
        <taxon>Actinomycetes</taxon>
        <taxon>Micrococcales</taxon>
        <taxon>Cellulomonadaceae</taxon>
        <taxon>Cellulomonas</taxon>
    </lineage>
</organism>
<dbReference type="InterPro" id="IPR009057">
    <property type="entry name" value="Homeodomain-like_sf"/>
</dbReference>
<dbReference type="Pfam" id="PF12833">
    <property type="entry name" value="HTH_18"/>
    <property type="match status" value="1"/>
</dbReference>
<reference evidence="5 6" key="1">
    <citation type="submission" date="2023-07" db="EMBL/GenBank/DDBJ databases">
        <title>Sorghum-associated microbial communities from plants grown in Nebraska, USA.</title>
        <authorList>
            <person name="Schachtman D."/>
        </authorList>
    </citation>
    <scope>NUCLEOTIDE SEQUENCE [LARGE SCALE GENOMIC DNA]</scope>
    <source>
        <strain evidence="5 6">BE332</strain>
    </source>
</reference>
<gene>
    <name evidence="5" type="ORF">J2X26_002680</name>
</gene>
<keyword evidence="3" id="KW-0804">Transcription</keyword>
<protein>
    <submittedName>
        <fullName evidence="5">Transcriptional regulator GlxA family with amidase domain</fullName>
    </submittedName>
</protein>
<keyword evidence="2" id="KW-0238">DNA-binding</keyword>
<evidence type="ECO:0000256" key="2">
    <source>
        <dbReference type="ARBA" id="ARBA00023125"/>
    </source>
</evidence>
<evidence type="ECO:0000313" key="5">
    <source>
        <dbReference type="EMBL" id="MDQ0374359.1"/>
    </source>
</evidence>
<evidence type="ECO:0000313" key="6">
    <source>
        <dbReference type="Proteomes" id="UP001239626"/>
    </source>
</evidence>
<dbReference type="SUPFAM" id="SSF46689">
    <property type="entry name" value="Homeodomain-like"/>
    <property type="match status" value="2"/>
</dbReference>